<dbReference type="HAMAP" id="MF_00634">
    <property type="entry name" value="UPF0235"/>
    <property type="match status" value="1"/>
</dbReference>
<dbReference type="SMART" id="SM01152">
    <property type="entry name" value="DUF167"/>
    <property type="match status" value="1"/>
</dbReference>
<comment type="caution">
    <text evidence="3">The sequence shown here is derived from an EMBL/GenBank/DDBJ whole genome shotgun (WGS) entry which is preliminary data.</text>
</comment>
<dbReference type="SUPFAM" id="SSF69786">
    <property type="entry name" value="YggU-like"/>
    <property type="match status" value="1"/>
</dbReference>
<protein>
    <recommendedName>
        <fullName evidence="2">UPF0235 protein COW83_00055</fullName>
    </recommendedName>
</protein>
<dbReference type="EMBL" id="PCTR01000002">
    <property type="protein sequence ID" value="PIP86231.1"/>
    <property type="molecule type" value="Genomic_DNA"/>
</dbReference>
<sequence length="89" mass="10006">MKITVQVKPKKKKAYVKKADVDYYIVSVTEPPIDGRANGAVVKALAHYFRVSPSEIILASGHTAKMKTFLIPDELKDFEVLPKQKDLFT</sequence>
<evidence type="ECO:0000313" key="3">
    <source>
        <dbReference type="EMBL" id="PIP86231.1"/>
    </source>
</evidence>
<dbReference type="Gene3D" id="3.30.1200.10">
    <property type="entry name" value="YggU-like"/>
    <property type="match status" value="1"/>
</dbReference>
<dbReference type="NCBIfam" id="TIGR00251">
    <property type="entry name" value="DUF167 family protein"/>
    <property type="match status" value="1"/>
</dbReference>
<dbReference type="AlphaFoldDB" id="A0A2H0DW66"/>
<evidence type="ECO:0000313" key="4">
    <source>
        <dbReference type="Proteomes" id="UP000231136"/>
    </source>
</evidence>
<accession>A0A2H0DW66</accession>
<evidence type="ECO:0000256" key="1">
    <source>
        <dbReference type="ARBA" id="ARBA00010364"/>
    </source>
</evidence>
<comment type="similarity">
    <text evidence="1 2">Belongs to the UPF0235 family.</text>
</comment>
<gene>
    <name evidence="3" type="ORF">COW83_00055</name>
</gene>
<proteinExistence type="inferred from homology"/>
<dbReference type="Proteomes" id="UP000231136">
    <property type="component" value="Unassembled WGS sequence"/>
</dbReference>
<dbReference type="Pfam" id="PF02594">
    <property type="entry name" value="DUF167"/>
    <property type="match status" value="1"/>
</dbReference>
<evidence type="ECO:0000256" key="2">
    <source>
        <dbReference type="HAMAP-Rule" id="MF_00634"/>
    </source>
</evidence>
<dbReference type="InterPro" id="IPR003746">
    <property type="entry name" value="DUF167"/>
</dbReference>
<dbReference type="InterPro" id="IPR036591">
    <property type="entry name" value="YggU-like_sf"/>
</dbReference>
<organism evidence="3 4">
    <name type="scientific">Candidatus Collierbacteria bacterium CG22_combo_CG10-13_8_21_14_all_43_12</name>
    <dbReference type="NCBI Taxonomy" id="1974537"/>
    <lineage>
        <taxon>Bacteria</taxon>
        <taxon>Candidatus Collieribacteriota</taxon>
    </lineage>
</organism>
<reference evidence="3 4" key="1">
    <citation type="submission" date="2017-09" db="EMBL/GenBank/DDBJ databases">
        <title>Depth-based differentiation of microbial function through sediment-hosted aquifers and enrichment of novel symbionts in the deep terrestrial subsurface.</title>
        <authorList>
            <person name="Probst A.J."/>
            <person name="Ladd B."/>
            <person name="Jarett J.K."/>
            <person name="Geller-Mcgrath D.E."/>
            <person name="Sieber C.M."/>
            <person name="Emerson J.B."/>
            <person name="Anantharaman K."/>
            <person name="Thomas B.C."/>
            <person name="Malmstrom R."/>
            <person name="Stieglmeier M."/>
            <person name="Klingl A."/>
            <person name="Woyke T."/>
            <person name="Ryan C.M."/>
            <person name="Banfield J.F."/>
        </authorList>
    </citation>
    <scope>NUCLEOTIDE SEQUENCE [LARGE SCALE GENOMIC DNA]</scope>
    <source>
        <strain evidence="3">CG22_combo_CG10-13_8_21_14_all_43_12</strain>
    </source>
</reference>
<name>A0A2H0DW66_9BACT</name>